<reference evidence="1" key="1">
    <citation type="journal article" date="2016" name="Nat. Genet.">
        <title>A high-quality carrot genome assembly provides new insights into carotenoid accumulation and asterid genome evolution.</title>
        <authorList>
            <person name="Iorizzo M."/>
            <person name="Ellison S."/>
            <person name="Senalik D."/>
            <person name="Zeng P."/>
            <person name="Satapoomin P."/>
            <person name="Huang J."/>
            <person name="Bowman M."/>
            <person name="Iovene M."/>
            <person name="Sanseverino W."/>
            <person name="Cavagnaro P."/>
            <person name="Yildiz M."/>
            <person name="Macko-Podgorni A."/>
            <person name="Moranska E."/>
            <person name="Grzebelus E."/>
            <person name="Grzebelus D."/>
            <person name="Ashrafi H."/>
            <person name="Zheng Z."/>
            <person name="Cheng S."/>
            <person name="Spooner D."/>
            <person name="Van Deynze A."/>
            <person name="Simon P."/>
        </authorList>
    </citation>
    <scope>NUCLEOTIDE SEQUENCE [LARGE SCALE GENOMIC DNA]</scope>
    <source>
        <tissue evidence="1">Leaf</tissue>
    </source>
</reference>
<reference evidence="2" key="2">
    <citation type="submission" date="2022-03" db="EMBL/GenBank/DDBJ databases">
        <title>Draft title - Genomic analysis of global carrot germplasm unveils the trajectory of domestication and the origin of high carotenoid orange carrot.</title>
        <authorList>
            <person name="Iorizzo M."/>
            <person name="Ellison S."/>
            <person name="Senalik D."/>
            <person name="Macko-Podgorni A."/>
            <person name="Grzebelus D."/>
            <person name="Bostan H."/>
            <person name="Rolling W."/>
            <person name="Curaba J."/>
            <person name="Simon P."/>
        </authorList>
    </citation>
    <scope>NUCLEOTIDE SEQUENCE</scope>
    <source>
        <tissue evidence="2">Leaf</tissue>
    </source>
</reference>
<dbReference type="Gramene" id="KZM93314">
    <property type="protein sequence ID" value="KZM93314"/>
    <property type="gene ID" value="DCAR_016559"/>
</dbReference>
<keyword evidence="3" id="KW-1185">Reference proteome</keyword>
<protein>
    <submittedName>
        <fullName evidence="1">Uncharacterized protein</fullName>
    </submittedName>
</protein>
<gene>
    <name evidence="1" type="ORF">DCAR_016559</name>
    <name evidence="2" type="ORF">DCAR_0518924</name>
</gene>
<evidence type="ECO:0000313" key="3">
    <source>
        <dbReference type="Proteomes" id="UP000077755"/>
    </source>
</evidence>
<evidence type="ECO:0000313" key="2">
    <source>
        <dbReference type="EMBL" id="WOG99571.1"/>
    </source>
</evidence>
<dbReference type="EMBL" id="LNRQ01000005">
    <property type="protein sequence ID" value="KZM93314.1"/>
    <property type="molecule type" value="Genomic_DNA"/>
</dbReference>
<proteinExistence type="predicted"/>
<dbReference type="Proteomes" id="UP000077755">
    <property type="component" value="Chromosome 5"/>
</dbReference>
<organism evidence="1">
    <name type="scientific">Daucus carota subsp. sativus</name>
    <name type="common">Carrot</name>
    <dbReference type="NCBI Taxonomy" id="79200"/>
    <lineage>
        <taxon>Eukaryota</taxon>
        <taxon>Viridiplantae</taxon>
        <taxon>Streptophyta</taxon>
        <taxon>Embryophyta</taxon>
        <taxon>Tracheophyta</taxon>
        <taxon>Spermatophyta</taxon>
        <taxon>Magnoliopsida</taxon>
        <taxon>eudicotyledons</taxon>
        <taxon>Gunneridae</taxon>
        <taxon>Pentapetalae</taxon>
        <taxon>asterids</taxon>
        <taxon>campanulids</taxon>
        <taxon>Apiales</taxon>
        <taxon>Apiaceae</taxon>
        <taxon>Apioideae</taxon>
        <taxon>Scandiceae</taxon>
        <taxon>Daucinae</taxon>
        <taxon>Daucus</taxon>
        <taxon>Daucus sect. Daucus</taxon>
    </lineage>
</organism>
<accession>A0A164XL44</accession>
<dbReference type="AlphaFoldDB" id="A0A164XL44"/>
<evidence type="ECO:0000313" key="1">
    <source>
        <dbReference type="EMBL" id="KZM93314.1"/>
    </source>
</evidence>
<sequence length="84" mass="9436">MDLDVRLGPHDGRFLDVPMHENEVEHPDQALEQGWGEPNGIGMTAEFMNNIEFYAAVAAPKVEIHDLVHEDELLDEDDAVVVLE</sequence>
<dbReference type="EMBL" id="CP093347">
    <property type="protein sequence ID" value="WOG99571.1"/>
    <property type="molecule type" value="Genomic_DNA"/>
</dbReference>
<name>A0A164XL44_DAUCS</name>